<name>A0ABS8SWH8_DATST</name>
<dbReference type="EMBL" id="JACEIK010000836">
    <property type="protein sequence ID" value="MCD7462804.1"/>
    <property type="molecule type" value="Genomic_DNA"/>
</dbReference>
<sequence>MADVAVAKSWRDELASLVEDSGIRFAGDAIGISTPTFSAPAFEEKRSVFESPATEEVTEEPESFRDQIEKTKGPLAEASKRLSVLNEFLPEDRDPVHVAGDLLRLHPRLLRIECKK</sequence>
<proteinExistence type="predicted"/>
<accession>A0ABS8SWH8</accession>
<evidence type="ECO:0000313" key="2">
    <source>
        <dbReference type="EMBL" id="MCD7462804.1"/>
    </source>
</evidence>
<keyword evidence="3" id="KW-1185">Reference proteome</keyword>
<gene>
    <name evidence="2" type="ORF">HAX54_049386</name>
</gene>
<evidence type="ECO:0000313" key="3">
    <source>
        <dbReference type="Proteomes" id="UP000823775"/>
    </source>
</evidence>
<comment type="caution">
    <text evidence="2">The sequence shown here is derived from an EMBL/GenBank/DDBJ whole genome shotgun (WGS) entry which is preliminary data.</text>
</comment>
<feature type="compositionally biased region" description="Basic and acidic residues" evidence="1">
    <location>
        <begin position="62"/>
        <end position="71"/>
    </location>
</feature>
<organism evidence="2 3">
    <name type="scientific">Datura stramonium</name>
    <name type="common">Jimsonweed</name>
    <name type="synonym">Common thornapple</name>
    <dbReference type="NCBI Taxonomy" id="4076"/>
    <lineage>
        <taxon>Eukaryota</taxon>
        <taxon>Viridiplantae</taxon>
        <taxon>Streptophyta</taxon>
        <taxon>Embryophyta</taxon>
        <taxon>Tracheophyta</taxon>
        <taxon>Spermatophyta</taxon>
        <taxon>Magnoliopsida</taxon>
        <taxon>eudicotyledons</taxon>
        <taxon>Gunneridae</taxon>
        <taxon>Pentapetalae</taxon>
        <taxon>asterids</taxon>
        <taxon>lamiids</taxon>
        <taxon>Solanales</taxon>
        <taxon>Solanaceae</taxon>
        <taxon>Solanoideae</taxon>
        <taxon>Datureae</taxon>
        <taxon>Datura</taxon>
    </lineage>
</organism>
<feature type="region of interest" description="Disordered" evidence="1">
    <location>
        <begin position="48"/>
        <end position="71"/>
    </location>
</feature>
<reference evidence="2 3" key="1">
    <citation type="journal article" date="2021" name="BMC Genomics">
        <title>Datura genome reveals duplications of psychoactive alkaloid biosynthetic genes and high mutation rate following tissue culture.</title>
        <authorList>
            <person name="Rajewski A."/>
            <person name="Carter-House D."/>
            <person name="Stajich J."/>
            <person name="Litt A."/>
        </authorList>
    </citation>
    <scope>NUCLEOTIDE SEQUENCE [LARGE SCALE GENOMIC DNA]</scope>
    <source>
        <strain evidence="2">AR-01</strain>
    </source>
</reference>
<dbReference type="Proteomes" id="UP000823775">
    <property type="component" value="Unassembled WGS sequence"/>
</dbReference>
<protein>
    <submittedName>
        <fullName evidence="2">Uncharacterized protein</fullName>
    </submittedName>
</protein>
<evidence type="ECO:0000256" key="1">
    <source>
        <dbReference type="SAM" id="MobiDB-lite"/>
    </source>
</evidence>